<comment type="caution">
    <text evidence="2">The sequence shown here is derived from an EMBL/GenBank/DDBJ whole genome shotgun (WGS) entry which is preliminary data.</text>
</comment>
<name>A0A1V8TBP2_9PEZI</name>
<sequence length="898" mass="98235">MSAGARGYQWLPMDFSRSVVRATATNTATAVAAAPAAGFATATNNSTMAQTNTGLPPDFAATHHDYNARFELFMPADASGGLLHDVHREELAYSPLISTSVKLAVDAGDRTADQEVEVKLQANADLYKIVASLSVHDSDDSSEEECESTDDEMDDASGEADSSAPSESQVEAGQAEPIDTTALLSKLMWMGTTRACVWVWNAELKHFLGLPQDNPLGRPAIEPFRNVVDVGAAALAIAWLQRYARPQKYTWSGRAVKARSWMGTKRNVNVDEMIRAADAILPPLHDPRDFESVNIDRSAQIGKLLSMQMRKNGLWDRLPGLRGFLGLPHWRITVMGAGKKNQHVMPTALALAWLHLNGAQHAAKWKGSIKQAEALLQSRSGKKAPLLEAAKSMLRKLHGTAPCAPPVQNFNRGIDVAQPHPASVLSTPTSACPSPEPAVQQPTFERTTELIKTTKQSSTATYPQYAMLSYNREEGCTDIQPREIVFLNNNSPCSTIICGSQGSGKSYTLAAMLEGCLLEGTRFGPMQQPLAGVLFQYDIDGGCSIAEAASLCSRGIRFQVLVSRTNYHKLKAMYEAKAGAHQNFMTVKPLLIQDSQLIIERMQRLMSLDETTGKSPLHMEIISRMLREMALDPSPFSLATFEKLVAPERFEPSQRNVLRLRMDLLKSFCASGAQAHRRAALHRADTPGRDIISRHPPIPDRDDFDVQDGVLTIIDLSDPASGLVPAGMVVALDEAHKFLDKSAAASLFTDDLLTVIREQRHKGIHVVVATQEPTISEKFLYLCSMTIVHCFNSSDWLKALKGHLSGASELLTTTAEQAALLKEIIALHQGESLVFSPTSYVHTAVENGKVVPEKLAGGVLRMQTRLRERATTEAGVSWLSSVFERRGWIQLECSSRRG</sequence>
<feature type="region of interest" description="Disordered" evidence="1">
    <location>
        <begin position="135"/>
        <end position="175"/>
    </location>
</feature>
<dbReference type="AlphaFoldDB" id="A0A1V8TBP2"/>
<dbReference type="InterPro" id="IPR027417">
    <property type="entry name" value="P-loop_NTPase"/>
</dbReference>
<dbReference type="Gene3D" id="3.40.50.300">
    <property type="entry name" value="P-loop containing nucleotide triphosphate hydrolases"/>
    <property type="match status" value="1"/>
</dbReference>
<evidence type="ECO:0008006" key="4">
    <source>
        <dbReference type="Google" id="ProtNLM"/>
    </source>
</evidence>
<organism evidence="2 3">
    <name type="scientific">Cryoendolithus antarcticus</name>
    <dbReference type="NCBI Taxonomy" id="1507870"/>
    <lineage>
        <taxon>Eukaryota</taxon>
        <taxon>Fungi</taxon>
        <taxon>Dikarya</taxon>
        <taxon>Ascomycota</taxon>
        <taxon>Pezizomycotina</taxon>
        <taxon>Dothideomycetes</taxon>
        <taxon>Dothideomycetidae</taxon>
        <taxon>Cladosporiales</taxon>
        <taxon>Cladosporiaceae</taxon>
        <taxon>Cryoendolithus</taxon>
    </lineage>
</organism>
<dbReference type="SUPFAM" id="SSF52540">
    <property type="entry name" value="P-loop containing nucleoside triphosphate hydrolases"/>
    <property type="match status" value="1"/>
</dbReference>
<evidence type="ECO:0000256" key="1">
    <source>
        <dbReference type="SAM" id="MobiDB-lite"/>
    </source>
</evidence>
<dbReference type="OrthoDB" id="2316594at2759"/>
<dbReference type="Proteomes" id="UP000192596">
    <property type="component" value="Unassembled WGS sequence"/>
</dbReference>
<evidence type="ECO:0000313" key="2">
    <source>
        <dbReference type="EMBL" id="OQO08789.1"/>
    </source>
</evidence>
<dbReference type="InParanoid" id="A0A1V8TBP2"/>
<evidence type="ECO:0000313" key="3">
    <source>
        <dbReference type="Proteomes" id="UP000192596"/>
    </source>
</evidence>
<feature type="compositionally biased region" description="Acidic residues" evidence="1">
    <location>
        <begin position="140"/>
        <end position="158"/>
    </location>
</feature>
<gene>
    <name evidence="2" type="ORF">B0A48_05679</name>
</gene>
<proteinExistence type="predicted"/>
<dbReference type="STRING" id="1507870.A0A1V8TBP2"/>
<reference evidence="3" key="1">
    <citation type="submission" date="2017-03" db="EMBL/GenBank/DDBJ databases">
        <title>Genomes of endolithic fungi from Antarctica.</title>
        <authorList>
            <person name="Coleine C."/>
            <person name="Masonjones S."/>
            <person name="Stajich J.E."/>
        </authorList>
    </citation>
    <scope>NUCLEOTIDE SEQUENCE [LARGE SCALE GENOMIC DNA]</scope>
    <source>
        <strain evidence="3">CCFEE 5527</strain>
    </source>
</reference>
<feature type="region of interest" description="Disordered" evidence="1">
    <location>
        <begin position="422"/>
        <end position="442"/>
    </location>
</feature>
<keyword evidence="3" id="KW-1185">Reference proteome</keyword>
<accession>A0A1V8TBP2</accession>
<dbReference type="EMBL" id="NAJO01000011">
    <property type="protein sequence ID" value="OQO08789.1"/>
    <property type="molecule type" value="Genomic_DNA"/>
</dbReference>
<protein>
    <recommendedName>
        <fullName evidence="4">AAA+ ATPase domain-containing protein</fullName>
    </recommendedName>
</protein>